<feature type="transmembrane region" description="Helical" evidence="1">
    <location>
        <begin position="354"/>
        <end position="375"/>
    </location>
</feature>
<dbReference type="Proteomes" id="UP000282741">
    <property type="component" value="Chromosome"/>
</dbReference>
<accession>A0AAN1RTW3</accession>
<organism evidence="2 3">
    <name type="scientific">Bordetella hinzii</name>
    <dbReference type="NCBI Taxonomy" id="103855"/>
    <lineage>
        <taxon>Bacteria</taxon>
        <taxon>Pseudomonadati</taxon>
        <taxon>Pseudomonadota</taxon>
        <taxon>Betaproteobacteria</taxon>
        <taxon>Burkholderiales</taxon>
        <taxon>Alcaligenaceae</taxon>
        <taxon>Bordetella</taxon>
    </lineage>
</organism>
<dbReference type="EMBL" id="CP024172">
    <property type="protein sequence ID" value="AZW15740.1"/>
    <property type="molecule type" value="Genomic_DNA"/>
</dbReference>
<keyword evidence="1" id="KW-1133">Transmembrane helix</keyword>
<keyword evidence="1" id="KW-0472">Membrane</keyword>
<evidence type="ECO:0000313" key="2">
    <source>
        <dbReference type="EMBL" id="AZW15740.1"/>
    </source>
</evidence>
<gene>
    <name evidence="2" type="ORF">CS347_02555</name>
</gene>
<evidence type="ECO:0000313" key="3">
    <source>
        <dbReference type="Proteomes" id="UP000282741"/>
    </source>
</evidence>
<feature type="transmembrane region" description="Helical" evidence="1">
    <location>
        <begin position="72"/>
        <end position="89"/>
    </location>
</feature>
<evidence type="ECO:0000256" key="1">
    <source>
        <dbReference type="SAM" id="Phobius"/>
    </source>
</evidence>
<name>A0AAN1RTW3_9BORD</name>
<reference evidence="3" key="1">
    <citation type="submission" date="2017-10" db="EMBL/GenBank/DDBJ databases">
        <title>Whole genome sequencing of various Bordetella species.</title>
        <authorList>
            <person name="Weigand M.R."/>
            <person name="Loparev V."/>
            <person name="Peng Y."/>
            <person name="Bowden K.E."/>
            <person name="Tondella M.L."/>
            <person name="Williams M.M."/>
        </authorList>
    </citation>
    <scope>NUCLEOTIDE SEQUENCE [LARGE SCALE GENOMIC DNA]</scope>
    <source>
        <strain evidence="3">H720</strain>
    </source>
</reference>
<protein>
    <submittedName>
        <fullName evidence="2">Uncharacterized protein</fullName>
    </submittedName>
</protein>
<proteinExistence type="predicted"/>
<feature type="transmembrane region" description="Helical" evidence="1">
    <location>
        <begin position="387"/>
        <end position="408"/>
    </location>
</feature>
<dbReference type="AlphaFoldDB" id="A0AAN1RTW3"/>
<feature type="transmembrane region" description="Helical" evidence="1">
    <location>
        <begin position="96"/>
        <end position="112"/>
    </location>
</feature>
<keyword evidence="1" id="KW-0812">Transmembrane</keyword>
<sequence>MLLRRYEQRNKARWHQRCRERLFVKDPARARLAVLLAASLVYLLAEFAFSAWIVEATAFNADAATLSGARVYGRLLTGCAIGLLAWPVLRGGRGRALLLFFLVSGSLAWAAYETERVVLAELVRYSSAQARAAAVTGMLLRQGLAVDAVDPAEFEGLWHEGMEASVPGKSFAAMVAFLAAPYLDGVEGAHDLDEAYARFVRSQLAMQKRFQAYRDPESFRRQALQQWESRRPVGRAREPAIEDRAAFVARSESALRQRAGVDGLPPGLSLGQFAAHPRMQAAWRAMLAYPDTSPRLSLTPIGRDTFAARYYRPMLDARRQLPPRDYGHQAAAYVNGAERAAQGQRAFELMVAPMLGLALSLFGILVHVCRGGLLLTQYASGWRFRHAGVELVALLACVWAICQLARFLPVTLAAQPAYESWVAGGGVATGLLDAMIRLQTLGYPLFDFVFQLLR</sequence>